<dbReference type="OrthoDB" id="9805115at2"/>
<dbReference type="InterPro" id="IPR007421">
    <property type="entry name" value="Schlafen_AlbA_2_dom"/>
</dbReference>
<dbReference type="InterPro" id="IPR038475">
    <property type="entry name" value="RecG_C_sf"/>
</dbReference>
<dbReference type="Gene3D" id="3.30.950.30">
    <property type="entry name" value="Schlafen, AAA domain"/>
    <property type="match status" value="1"/>
</dbReference>
<evidence type="ECO:0000259" key="1">
    <source>
        <dbReference type="Pfam" id="PF04326"/>
    </source>
</evidence>
<dbReference type="InterPro" id="IPR038461">
    <property type="entry name" value="Schlafen_AlbA_2_dom_sf"/>
</dbReference>
<dbReference type="AlphaFoldDB" id="A0A261FLU7"/>
<gene>
    <name evidence="2" type="ORF">BMYO_0938</name>
</gene>
<evidence type="ECO:0000313" key="3">
    <source>
        <dbReference type="Proteomes" id="UP000216871"/>
    </source>
</evidence>
<dbReference type="EMBL" id="MWWW01000009">
    <property type="protein sequence ID" value="OZG60117.1"/>
    <property type="molecule type" value="Genomic_DNA"/>
</dbReference>
<dbReference type="GO" id="GO:0003677">
    <property type="term" value="F:DNA binding"/>
    <property type="evidence" value="ECO:0007669"/>
    <property type="project" value="UniProtKB-KW"/>
</dbReference>
<dbReference type="Gene3D" id="3.30.565.60">
    <property type="match status" value="1"/>
</dbReference>
<name>A0A261FLU7_9BIFI</name>
<sequence>MIPDKESLTVEFKSEQRRPQTDDEIVDNVVALANTQGGVLYLGVEDDGIVTGVDKHHRNINGLAAFIFNKTVPQLSVRVALLQENGKPVVSIEVDNSQQIVSTSQGKTLQRRLKADGTPEVVPLFVAQFISRLSQQRSYDFSAQPAPEAQLSDLSSESRNKLRSHIRSANAHNSLLSFDDEDFDRALELVVDGPYGLQPSVAGLLTIGSIDAIRRSVPAASAVFQVMKGLVPKVNTDPFILPLVDMFDRIGELMEPWNPSHEIMSGLIRVDLPDFDHGAFREAMINAFCHRDYARMGSVRFLVDDEGLTIANPGGFIEGVSEANLLTAQPRSRNPQLALILKAAGYVERTGRGVDTIYAGSLASGGAFPDYSQSSAEEVVLFLRRMVPDKAFVTMIGDEERRRGAPLPVWSLIVLSLLKEHRRLTLSQLGEFSHLEHRRITSAVESLVESGLVEGVGNGGTRAYMLSAQVYKRSDGMTSYVRQRTIDATRRKGLILEFAEKNGGTVATADVMDLFGLSYISAYRLLKQLEDGNKLRREGSGPSSRYVLV</sequence>
<dbReference type="PANTHER" id="PTHR30595:SF6">
    <property type="entry name" value="SCHLAFEN ALBA-2 DOMAIN-CONTAINING PROTEIN"/>
    <property type="match status" value="1"/>
</dbReference>
<dbReference type="Proteomes" id="UP000216871">
    <property type="component" value="Unassembled WGS sequence"/>
</dbReference>
<evidence type="ECO:0000313" key="2">
    <source>
        <dbReference type="EMBL" id="OZG60117.1"/>
    </source>
</evidence>
<dbReference type="PANTHER" id="PTHR30595">
    <property type="entry name" value="GLPR-RELATED TRANSCRIPTIONAL REPRESSOR"/>
    <property type="match status" value="1"/>
</dbReference>
<proteinExistence type="predicted"/>
<feature type="domain" description="Schlafen AlbA-2" evidence="1">
    <location>
        <begin position="6"/>
        <end position="112"/>
    </location>
</feature>
<dbReference type="InterPro" id="IPR036390">
    <property type="entry name" value="WH_DNA-bd_sf"/>
</dbReference>
<reference evidence="2 3" key="1">
    <citation type="journal article" date="2017" name="BMC Genomics">
        <title>Comparative genomic and phylogenomic analyses of the Bifidobacteriaceae family.</title>
        <authorList>
            <person name="Lugli G.A."/>
            <person name="Milani C."/>
            <person name="Turroni F."/>
            <person name="Duranti S."/>
            <person name="Mancabelli L."/>
            <person name="Mangifesta M."/>
            <person name="Ferrario C."/>
            <person name="Modesto M."/>
            <person name="Mattarelli P."/>
            <person name="Jiri K."/>
            <person name="van Sinderen D."/>
            <person name="Ventura M."/>
        </authorList>
    </citation>
    <scope>NUCLEOTIDE SEQUENCE [LARGE SCALE GENOMIC DNA]</scope>
    <source>
        <strain evidence="2 3">DSM 100196</strain>
    </source>
</reference>
<dbReference type="Pfam" id="PF13749">
    <property type="entry name" value="HATPase_c_4"/>
    <property type="match status" value="1"/>
</dbReference>
<dbReference type="SUPFAM" id="SSF46785">
    <property type="entry name" value="Winged helix' DNA-binding domain"/>
    <property type="match status" value="1"/>
</dbReference>
<dbReference type="RefSeq" id="WP_094667410.1">
    <property type="nucleotide sequence ID" value="NZ_MWWW01000009.1"/>
</dbReference>
<organism evidence="2 3">
    <name type="scientific">Bifidobacterium myosotis</name>
    <dbReference type="NCBI Taxonomy" id="1630166"/>
    <lineage>
        <taxon>Bacteria</taxon>
        <taxon>Bacillati</taxon>
        <taxon>Actinomycetota</taxon>
        <taxon>Actinomycetes</taxon>
        <taxon>Bifidobacteriales</taxon>
        <taxon>Bifidobacteriaceae</taxon>
        <taxon>Bifidobacterium</taxon>
    </lineage>
</organism>
<dbReference type="Pfam" id="PF04326">
    <property type="entry name" value="SLFN_AlbA_2"/>
    <property type="match status" value="1"/>
</dbReference>
<protein>
    <submittedName>
        <fullName evidence="2">DNA-binding protein</fullName>
    </submittedName>
</protein>
<dbReference type="InterPro" id="IPR036388">
    <property type="entry name" value="WH-like_DNA-bd_sf"/>
</dbReference>
<keyword evidence="3" id="KW-1185">Reference proteome</keyword>
<comment type="caution">
    <text evidence="2">The sequence shown here is derived from an EMBL/GenBank/DDBJ whole genome shotgun (WGS) entry which is preliminary data.</text>
</comment>
<keyword evidence="2" id="KW-0238">DNA-binding</keyword>
<dbReference type="Gene3D" id="1.10.10.10">
    <property type="entry name" value="Winged helix-like DNA-binding domain superfamily/Winged helix DNA-binding domain"/>
    <property type="match status" value="1"/>
</dbReference>
<accession>A0A261FLU7</accession>